<feature type="region of interest" description="Disordered" evidence="1">
    <location>
        <begin position="217"/>
        <end position="273"/>
    </location>
</feature>
<name>A0A1Y1UYX1_9FUNG</name>
<reference evidence="3 4" key="2">
    <citation type="submission" date="2016-08" db="EMBL/GenBank/DDBJ databases">
        <title>Pervasive Adenine N6-methylation of Active Genes in Fungi.</title>
        <authorList>
            <consortium name="DOE Joint Genome Institute"/>
            <person name="Mondo S.J."/>
            <person name="Dannebaum R.O."/>
            <person name="Kuo R.C."/>
            <person name="Labutti K."/>
            <person name="Haridas S."/>
            <person name="Kuo A."/>
            <person name="Salamov A."/>
            <person name="Ahrendt S.R."/>
            <person name="Lipzen A."/>
            <person name="Sullivan W."/>
            <person name="Andreopoulos W.B."/>
            <person name="Clum A."/>
            <person name="Lindquist E."/>
            <person name="Daum C."/>
            <person name="Ramamoorthy G.K."/>
            <person name="Gryganskyi A."/>
            <person name="Culley D."/>
            <person name="Magnuson J.K."/>
            <person name="James T.Y."/>
            <person name="O'Malley M.A."/>
            <person name="Stajich J.E."/>
            <person name="Spatafora J.W."/>
            <person name="Visel A."/>
            <person name="Grigoriev I.V."/>
        </authorList>
    </citation>
    <scope>NUCLEOTIDE SEQUENCE [LARGE SCALE GENOMIC DNA]</scope>
    <source>
        <strain evidence="4">finn</strain>
    </source>
</reference>
<protein>
    <submittedName>
        <fullName evidence="3">DDHD-domain-containing protein</fullName>
    </submittedName>
</protein>
<feature type="compositionally biased region" description="Basic and acidic residues" evidence="1">
    <location>
        <begin position="405"/>
        <end position="430"/>
    </location>
</feature>
<feature type="compositionally biased region" description="Basic and acidic residues" evidence="1">
    <location>
        <begin position="234"/>
        <end position="243"/>
    </location>
</feature>
<dbReference type="GO" id="GO:0004620">
    <property type="term" value="F:phospholipase activity"/>
    <property type="evidence" value="ECO:0007669"/>
    <property type="project" value="TreeGrafter"/>
</dbReference>
<feature type="region of interest" description="Disordered" evidence="1">
    <location>
        <begin position="405"/>
        <end position="460"/>
    </location>
</feature>
<dbReference type="Pfam" id="PF02862">
    <property type="entry name" value="DDHD"/>
    <property type="match status" value="2"/>
</dbReference>
<dbReference type="Pfam" id="PF23465">
    <property type="entry name" value="DUF7131"/>
    <property type="match status" value="1"/>
</dbReference>
<keyword evidence="4" id="KW-1185">Reference proteome</keyword>
<dbReference type="PANTHER" id="PTHR23509">
    <property type="entry name" value="PA-PL1 PHOSPHOLIPASE FAMILY"/>
    <property type="match status" value="1"/>
</dbReference>
<dbReference type="InterPro" id="IPR029058">
    <property type="entry name" value="AB_hydrolase_fold"/>
</dbReference>
<dbReference type="OrthoDB" id="431378at2759"/>
<accession>A0A1Y1UYX1</accession>
<dbReference type="InterPro" id="IPR004177">
    <property type="entry name" value="DDHD_dom"/>
</dbReference>
<gene>
    <name evidence="3" type="ORF">BCR36DRAFT_335461</name>
</gene>
<dbReference type="Proteomes" id="UP000193719">
    <property type="component" value="Unassembled WGS sequence"/>
</dbReference>
<dbReference type="EMBL" id="MCFH01000050">
    <property type="protein sequence ID" value="ORX43762.1"/>
    <property type="molecule type" value="Genomic_DNA"/>
</dbReference>
<dbReference type="GO" id="GO:0046872">
    <property type="term" value="F:metal ion binding"/>
    <property type="evidence" value="ECO:0007669"/>
    <property type="project" value="InterPro"/>
</dbReference>
<feature type="compositionally biased region" description="Acidic residues" evidence="1">
    <location>
        <begin position="449"/>
        <end position="460"/>
    </location>
</feature>
<feature type="compositionally biased region" description="Basic residues" evidence="1">
    <location>
        <begin position="224"/>
        <end position="233"/>
    </location>
</feature>
<dbReference type="SUPFAM" id="SSF53474">
    <property type="entry name" value="alpha/beta-Hydrolases"/>
    <property type="match status" value="1"/>
</dbReference>
<dbReference type="InterPro" id="IPR057826">
    <property type="entry name" value="WWE_C20G8.02"/>
</dbReference>
<proteinExistence type="predicted"/>
<organism evidence="3 4">
    <name type="scientific">Piromyces finnis</name>
    <dbReference type="NCBI Taxonomy" id="1754191"/>
    <lineage>
        <taxon>Eukaryota</taxon>
        <taxon>Fungi</taxon>
        <taxon>Fungi incertae sedis</taxon>
        <taxon>Chytridiomycota</taxon>
        <taxon>Chytridiomycota incertae sedis</taxon>
        <taxon>Neocallimastigomycetes</taxon>
        <taxon>Neocallimastigales</taxon>
        <taxon>Neocallimastigaceae</taxon>
        <taxon>Piromyces</taxon>
    </lineage>
</organism>
<reference evidence="3 4" key="1">
    <citation type="submission" date="2016-08" db="EMBL/GenBank/DDBJ databases">
        <title>Genomes of anaerobic fungi encode conserved fungal cellulosomes for biomass hydrolysis.</title>
        <authorList>
            <consortium name="DOE Joint Genome Institute"/>
            <person name="Haitjema C.H."/>
            <person name="Gilmore S.P."/>
            <person name="Henske J.K."/>
            <person name="Solomon K.V."/>
            <person name="De Groot R."/>
            <person name="Kuo A."/>
            <person name="Mondo S.J."/>
            <person name="Salamov A.A."/>
            <person name="Labutti K."/>
            <person name="Zhao Z."/>
            <person name="Chiniquy J."/>
            <person name="Barry K."/>
            <person name="Brewer H.M."/>
            <person name="Purvine S.O."/>
            <person name="Wright A.T."/>
            <person name="Boxma B."/>
            <person name="Van Alen T."/>
            <person name="Hackstein J.H."/>
            <person name="Baker S.E."/>
            <person name="Grigoriev I.V."/>
            <person name="O'Malley M.A."/>
        </authorList>
    </citation>
    <scope>NUCLEOTIDE SEQUENCE [LARGE SCALE GENOMIC DNA]</scope>
    <source>
        <strain evidence="4">finn</strain>
    </source>
</reference>
<dbReference type="PROSITE" id="PS51043">
    <property type="entry name" value="DDHD"/>
    <property type="match status" value="1"/>
</dbReference>
<feature type="domain" description="DDHD" evidence="2">
    <location>
        <begin position="579"/>
        <end position="777"/>
    </location>
</feature>
<evidence type="ECO:0000313" key="4">
    <source>
        <dbReference type="Proteomes" id="UP000193719"/>
    </source>
</evidence>
<evidence type="ECO:0000259" key="2">
    <source>
        <dbReference type="PROSITE" id="PS51043"/>
    </source>
</evidence>
<dbReference type="InterPro" id="IPR058055">
    <property type="entry name" value="PA-PLA1"/>
</dbReference>
<dbReference type="SMART" id="SM01127">
    <property type="entry name" value="DDHD"/>
    <property type="match status" value="1"/>
</dbReference>
<dbReference type="Pfam" id="PF23463">
    <property type="entry name" value="WWE_2"/>
    <property type="match status" value="1"/>
</dbReference>
<feature type="compositionally biased region" description="Polar residues" evidence="1">
    <location>
        <begin position="261"/>
        <end position="273"/>
    </location>
</feature>
<dbReference type="PANTHER" id="PTHR23509:SF10">
    <property type="entry name" value="LD21067P"/>
    <property type="match status" value="1"/>
</dbReference>
<dbReference type="InterPro" id="IPR055555">
    <property type="entry name" value="PA-PLA1_DUF7131"/>
</dbReference>
<dbReference type="STRING" id="1754191.A0A1Y1UYX1"/>
<evidence type="ECO:0000313" key="3">
    <source>
        <dbReference type="EMBL" id="ORX43762.1"/>
    </source>
</evidence>
<dbReference type="GO" id="GO:0005737">
    <property type="term" value="C:cytoplasm"/>
    <property type="evidence" value="ECO:0007669"/>
    <property type="project" value="TreeGrafter"/>
</dbReference>
<evidence type="ECO:0000256" key="1">
    <source>
        <dbReference type="SAM" id="MobiDB-lite"/>
    </source>
</evidence>
<comment type="caution">
    <text evidence="3">The sequence shown here is derived from an EMBL/GenBank/DDBJ whole genome shotgun (WGS) entry which is preliminary data.</text>
</comment>
<dbReference type="AlphaFoldDB" id="A0A1Y1UYX1"/>
<sequence>MALSEAPALIPYWFHSLESDSKHKETPNIRIEFSKNDSENLERAYQRLIKYDNGNGIEKPPETIDVMEDLLFEVNIPKRTLSPIYWKGKSYEVVRGTWFYATDMFKFLACDEELSRQIEEGYQQAQPWLMEPPKNNEKAKSTTIDFEDKRNYRLTGPYVGQCITYSGPNSAWLLSTNIASQLARAVMTKITNNENIGGTRLIRGYAEVEKWKKRNEEELQNKNNKNKSRSKSKKYSESEKENIKNITSSLEDVPLTKEPQKSNTEYSINNYKVTDNNEKDHRYEKIEHLVFVVHGIGEKFCENNSSSTIEQSVNDIRKTAKEVAELYFAKDKNQHQKGVPLPSFPTTSESAYKHIYVPKGTGVQFIPVNWRRQMNIDRYTVKRKRRLSNASVNLKKSLSNLEKKLEEEKSAEKKNNSIENEDKSEDKSNDNLKTNPSSKESLKVPSVNDSDDDDDEDDEIDELNFPRMEDILLESIPIVRKVVTDLALDVLFYMTPRHYQQMITILSNEFNRLYKLFKKHHPDFNGKVSLFGHSLGSQLCFDILCHQIPEVLNTEKVDIVNYNRLSPYGGEANYKFKQLDFPVENFFGVGSPVGLFTILSDRCIRFFDWKNPTKEGLTSNDVLVPIVKNWFNIFHPSDPVAHRIEPLVLKKSEYEKNDGETFKPNPIPYSKGGLTGTVREFQGIQKDLTLKGMRLFGNVYNVVQALIPNNDKSKSEESLTEKEFDNRDLKNININGRLDYAIQAQILDNQYLAAIPAHSSYWNDQDTIAFVLAELYRNMSFP</sequence>